<name>A0A137SHV1_9GAMM</name>
<keyword evidence="3" id="KW-0812">Transmembrane</keyword>
<proteinExistence type="predicted"/>
<feature type="region of interest" description="Disordered" evidence="2">
    <location>
        <begin position="522"/>
        <end position="542"/>
    </location>
</feature>
<evidence type="ECO:0000256" key="1">
    <source>
        <dbReference type="SAM" id="Coils"/>
    </source>
</evidence>
<keyword evidence="1" id="KW-0175">Coiled coil</keyword>
<feature type="transmembrane region" description="Helical" evidence="3">
    <location>
        <begin position="1065"/>
        <end position="1083"/>
    </location>
</feature>
<evidence type="ECO:0000313" key="4">
    <source>
        <dbReference type="EMBL" id="KXO12001.1"/>
    </source>
</evidence>
<evidence type="ECO:0000313" key="5">
    <source>
        <dbReference type="Proteomes" id="UP000070282"/>
    </source>
</evidence>
<feature type="region of interest" description="Disordered" evidence="2">
    <location>
        <begin position="571"/>
        <end position="594"/>
    </location>
</feature>
<keyword evidence="3" id="KW-0472">Membrane</keyword>
<feature type="region of interest" description="Disordered" evidence="2">
    <location>
        <begin position="1267"/>
        <end position="1288"/>
    </location>
</feature>
<feature type="compositionally biased region" description="Basic and acidic residues" evidence="2">
    <location>
        <begin position="1279"/>
        <end position="1288"/>
    </location>
</feature>
<organism evidence="4 5">
    <name type="scientific">Marinobacter excellens LAMA 842</name>
    <dbReference type="NCBI Taxonomy" id="1306954"/>
    <lineage>
        <taxon>Bacteria</taxon>
        <taxon>Pseudomonadati</taxon>
        <taxon>Pseudomonadota</taxon>
        <taxon>Gammaproteobacteria</taxon>
        <taxon>Pseudomonadales</taxon>
        <taxon>Marinobacteraceae</taxon>
        <taxon>Marinobacter</taxon>
    </lineage>
</organism>
<dbReference type="CDD" id="cd20705">
    <property type="entry name" value="MIX_I"/>
    <property type="match status" value="1"/>
</dbReference>
<protein>
    <submittedName>
        <fullName evidence="4">Uncharacterized protein</fullName>
    </submittedName>
</protein>
<reference evidence="5" key="1">
    <citation type="submission" date="2015-12" db="EMBL/GenBank/DDBJ databases">
        <authorList>
            <person name="Lima A."/>
            <person name="Farahani Zayas N."/>
            <person name="Castro Da Silva M.A."/>
            <person name="Cabral A."/>
            <person name="Pessatti M.L."/>
        </authorList>
    </citation>
    <scope>NUCLEOTIDE SEQUENCE [LARGE SCALE GENOMIC DNA]</scope>
    <source>
        <strain evidence="5">LAMA 842</strain>
    </source>
</reference>
<comment type="caution">
    <text evidence="4">The sequence shown here is derived from an EMBL/GenBank/DDBJ whole genome shotgun (WGS) entry which is preliminary data.</text>
</comment>
<feature type="coiled-coil region" evidence="1">
    <location>
        <begin position="827"/>
        <end position="903"/>
    </location>
</feature>
<dbReference type="PATRIC" id="fig|1306954.6.peg.38"/>
<dbReference type="EMBL" id="LOCO01000001">
    <property type="protein sequence ID" value="KXO12001.1"/>
    <property type="molecule type" value="Genomic_DNA"/>
</dbReference>
<gene>
    <name evidence="4" type="ORF">J122_38</name>
</gene>
<keyword evidence="3" id="KW-1133">Transmembrane helix</keyword>
<evidence type="ECO:0000256" key="3">
    <source>
        <dbReference type="SAM" id="Phobius"/>
    </source>
</evidence>
<feature type="coiled-coil region" evidence="1">
    <location>
        <begin position="659"/>
        <end position="693"/>
    </location>
</feature>
<sequence length="1309" mass="145391">MSNLAHSRLSDGPPCTFCDFIVAVLGSKHSQGQRPVVFQTAEAPFPGVERRLPDGIQKSYLREVSNAESALHIWPWRNQPASRAVLEVDAESGAPIHLPLTDAPAPESIQSETTANILMPTVPMAWVRGMNHEGKHLTWPALARPGFLYLFRNGSLWRELQIAWEGNRPQFRDVRLADHRTEDGQFTEDRRPAVGKPLADVWVPVRLDRQDQSLEAAFSESPLSAARLNGLQSDSGLRHYRCSQFRDLYPADQPQMGFARWPDAAKRTVFRLDKVEAQRPRAPAKEWQFERPWEYLADTTGTYAGKALDMAASLYEEWNAGERTGPLAPFEHPEPAALGIAIQKDLDRASETPAKRPFSYDEWRTSDCQTDALEDLRNRGVCGLRIEDHFYEMRHQQARINTARHLLELCAEKARKNPQLENALLVNQIILPGRIGRQKNPLFKYSLALPSSGRQKIRRVLMTEERTLGQHYLTLAQAELLQCLKRQPYQQALADLFSTKGFDYAGAFRCAGHFISDTLEPACKQDPLDPEHSQPSPDSDGKAWVRSLCTEQAAASASREEVSLARMLWPQTTPDSQTEPYQPPETPEPNDGTGVFRGSALAALEKLDLPEDLSEILTVEGLRLADDIQSGALTTLMLAGMNSGMKALDSSHSELHQSIRSAMAALENNDRQLQNLTDEQTRLAQRRAALKAEHDAASREWMKRNSDQAFRKEQAAAKALKDFDDASARLEQQHVQTRQTIQQRLMAQRIAAMANPMEGIRQAMPELLPDLRQMTLSDAIAQGKYVLGLEDLGPDGARYNPETPAAGKALVWVLSRDKPTTQAIQALTRAENQLTLARRALAEANGNHEELKAKLQAAQSRYNQVVDELKQTGSRIRDINAEIRKLEGEAKAHRVDLNAAERGRLHRVLNTPALPLVVLAIEAVNVANAFGSLKRTSRERSGYRAISGLLSSGYGGALAAILLSERFANEATRNRIASALQYQFRGEGAKFIARVFRAEALTVKMLLGGIGGLALTGISFSDTIYTINTGDQAALGHGIVTVGSVVTTLSALVPAQLTLLGMGPLGWAGLCLILGGAVLVAHYEDEPIENWLKNGPFGEHDGLPHLQGDNNALEAWYRLVYLLSQVRVSIYPIPEITRVTLKRQGLANHDLAQATHLIRLESNLPGLTGFTEQQMTFKLQLLRHPIRQDGNHSVRLPTQPVPESELQSHIIRKGATPDGYEYIVRTPASHAETTKFLGIPFSSRNVSYSWQPKAQIRVETGIRELAFPAPPPKDSTLYDARDNEHTEPDFSDKKQLFWINEFSNPGATG</sequence>
<feature type="transmembrane region" description="Helical" evidence="3">
    <location>
        <begin position="1034"/>
        <end position="1053"/>
    </location>
</feature>
<evidence type="ECO:0000256" key="2">
    <source>
        <dbReference type="SAM" id="MobiDB-lite"/>
    </source>
</evidence>
<keyword evidence="5" id="KW-1185">Reference proteome</keyword>
<dbReference type="Proteomes" id="UP000070282">
    <property type="component" value="Unassembled WGS sequence"/>
</dbReference>
<dbReference type="RefSeq" id="WP_061330608.1">
    <property type="nucleotide sequence ID" value="NZ_LOCO01000001.1"/>
</dbReference>
<feature type="transmembrane region" description="Helical" evidence="3">
    <location>
        <begin position="1005"/>
        <end position="1027"/>
    </location>
</feature>
<accession>A0A137SHV1</accession>